<dbReference type="GO" id="GO:0006886">
    <property type="term" value="P:intracellular protein transport"/>
    <property type="evidence" value="ECO:0007669"/>
    <property type="project" value="InterPro"/>
</dbReference>
<proteinExistence type="evidence at transcript level"/>
<feature type="region of interest" description="Disordered" evidence="7">
    <location>
        <begin position="136"/>
        <end position="160"/>
    </location>
</feature>
<dbReference type="AlphaFoldDB" id="A0A6F9DAD6"/>
<evidence type="ECO:0000256" key="3">
    <source>
        <dbReference type="ARBA" id="ARBA00023136"/>
    </source>
</evidence>
<dbReference type="PANTHER" id="PTHR10639">
    <property type="entry name" value="CLATHRIN LIGHT CHAIN"/>
    <property type="match status" value="1"/>
</dbReference>
<evidence type="ECO:0000256" key="2">
    <source>
        <dbReference type="ARBA" id="ARBA00005263"/>
    </source>
</evidence>
<dbReference type="GO" id="GO:0005198">
    <property type="term" value="F:structural molecule activity"/>
    <property type="evidence" value="ECO:0007669"/>
    <property type="project" value="InterPro"/>
</dbReference>
<dbReference type="PANTHER" id="PTHR10639:SF7">
    <property type="entry name" value="CLATHRIN LIGHT CHAIN"/>
    <property type="match status" value="1"/>
</dbReference>
<feature type="compositionally biased region" description="Basic and acidic residues" evidence="7">
    <location>
        <begin position="201"/>
        <end position="223"/>
    </location>
</feature>
<evidence type="ECO:0000256" key="5">
    <source>
        <dbReference type="ARBA" id="ARBA00023329"/>
    </source>
</evidence>
<protein>
    <recommendedName>
        <fullName evidence="6">Clathrin light chain</fullName>
    </recommendedName>
</protein>
<evidence type="ECO:0000256" key="6">
    <source>
        <dbReference type="RuleBase" id="RU363137"/>
    </source>
</evidence>
<dbReference type="GO" id="GO:0099631">
    <property type="term" value="C:postsynaptic endocytic zone cytoplasmic component"/>
    <property type="evidence" value="ECO:0007669"/>
    <property type="project" value="TreeGrafter"/>
</dbReference>
<dbReference type="GO" id="GO:0030130">
    <property type="term" value="C:clathrin coat of trans-Golgi network vesicle"/>
    <property type="evidence" value="ECO:0007669"/>
    <property type="project" value="InterPro"/>
</dbReference>
<evidence type="ECO:0000313" key="8">
    <source>
        <dbReference type="EMBL" id="CAB3231792.1"/>
    </source>
</evidence>
<feature type="region of interest" description="Disordered" evidence="7">
    <location>
        <begin position="1"/>
        <end position="65"/>
    </location>
</feature>
<gene>
    <name evidence="8" type="primary">Cltb</name>
</gene>
<evidence type="ECO:0000256" key="7">
    <source>
        <dbReference type="SAM" id="MobiDB-lite"/>
    </source>
</evidence>
<sequence length="263" mass="29896">MDVFDENFSQQQAEEPAPVQQGLEEDPAAAFLAQQQHDIAGLESGVLDEQPAAEPVVNGFGDDMMGNNAPANGDYKDFSCEYDFFSAPATTEQQLTNGIGDFGQESEEERMDPSQAYAAIAAADARLDQLRSEPEKIRQWREENTKLLTEKDRESEQRQQEWLAQAEKELKEWERNRLEQLEKTKESNRSANEAFIKERKAEEQFVKERDQANPGSEWERVSKLCDFNPKVAKGNKDVSRMRSSLLHLKQNPRPVTVPEASDN</sequence>
<accession>A0A6F9DAD6</accession>
<evidence type="ECO:0000256" key="4">
    <source>
        <dbReference type="ARBA" id="ARBA00023176"/>
    </source>
</evidence>
<keyword evidence="4 6" id="KW-0168">Coated pit</keyword>
<comment type="subcellular location">
    <subcellularLocation>
        <location evidence="1 6">Cytoplasmic vesicle membrane</location>
        <topology evidence="1 6">Peripheral membrane protein</topology>
        <orientation evidence="1 6">Cytoplasmic side</orientation>
    </subcellularLocation>
    <subcellularLocation>
        <location evidence="6">Membrane</location>
        <location evidence="6">Coated pit</location>
        <topology evidence="6">Peripheral membrane protein</topology>
        <orientation evidence="6">Cytoplasmic side</orientation>
    </subcellularLocation>
    <text evidence="6">Cytoplasmic face of coated pits and vesicles.</text>
</comment>
<dbReference type="GO" id="GO:0030132">
    <property type="term" value="C:clathrin coat of coated pit"/>
    <property type="evidence" value="ECO:0007669"/>
    <property type="project" value="InterPro"/>
</dbReference>
<dbReference type="Pfam" id="PF01086">
    <property type="entry name" value="Clathrin_lg_ch"/>
    <property type="match status" value="1"/>
</dbReference>
<evidence type="ECO:0000256" key="1">
    <source>
        <dbReference type="ARBA" id="ARBA00004180"/>
    </source>
</evidence>
<feature type="compositionally biased region" description="Low complexity" evidence="7">
    <location>
        <begin position="10"/>
        <end position="21"/>
    </location>
</feature>
<feature type="compositionally biased region" description="Basic and acidic residues" evidence="7">
    <location>
        <begin position="136"/>
        <end position="159"/>
    </location>
</feature>
<dbReference type="GO" id="GO:0030672">
    <property type="term" value="C:synaptic vesicle membrane"/>
    <property type="evidence" value="ECO:0007669"/>
    <property type="project" value="TreeGrafter"/>
</dbReference>
<comment type="similarity">
    <text evidence="2 6">Belongs to the clathrin light chain family.</text>
</comment>
<dbReference type="EMBL" id="LR784023">
    <property type="protein sequence ID" value="CAB3231792.1"/>
    <property type="molecule type" value="mRNA"/>
</dbReference>
<reference evidence="8" key="1">
    <citation type="submission" date="2020-04" db="EMBL/GenBank/DDBJ databases">
        <authorList>
            <person name="Neveu A P."/>
        </authorList>
    </citation>
    <scope>NUCLEOTIDE SEQUENCE</scope>
    <source>
        <tissue evidence="8">Whole embryo</tissue>
    </source>
</reference>
<dbReference type="GO" id="GO:0072583">
    <property type="term" value="P:clathrin-dependent endocytosis"/>
    <property type="evidence" value="ECO:0007669"/>
    <property type="project" value="TreeGrafter"/>
</dbReference>
<comment type="function">
    <text evidence="6">Clathrin is the major protein of the polyhedral coat of coated pits and vesicles.</text>
</comment>
<dbReference type="GO" id="GO:0032050">
    <property type="term" value="F:clathrin heavy chain binding"/>
    <property type="evidence" value="ECO:0007669"/>
    <property type="project" value="TreeGrafter"/>
</dbReference>
<name>A0A6F9DAD6_9ASCI</name>
<organism evidence="8">
    <name type="scientific">Phallusia mammillata</name>
    <dbReference type="NCBI Taxonomy" id="59560"/>
    <lineage>
        <taxon>Eukaryota</taxon>
        <taxon>Metazoa</taxon>
        <taxon>Chordata</taxon>
        <taxon>Tunicata</taxon>
        <taxon>Ascidiacea</taxon>
        <taxon>Phlebobranchia</taxon>
        <taxon>Ascidiidae</taxon>
        <taxon>Phallusia</taxon>
    </lineage>
</organism>
<keyword evidence="3 6" id="KW-0472">Membrane</keyword>
<keyword evidence="5 6" id="KW-0968">Cytoplasmic vesicle</keyword>
<dbReference type="InterPro" id="IPR000996">
    <property type="entry name" value="Clathrin_L-chain"/>
</dbReference>
<feature type="region of interest" description="Disordered" evidence="7">
    <location>
        <begin position="201"/>
        <end position="263"/>
    </location>
</feature>